<dbReference type="EMBL" id="JBHSAY010000006">
    <property type="protein sequence ID" value="MFC4131354.1"/>
    <property type="molecule type" value="Genomic_DNA"/>
</dbReference>
<dbReference type="RefSeq" id="WP_253754813.1">
    <property type="nucleotide sequence ID" value="NZ_JAMZDZ010000001.1"/>
</dbReference>
<evidence type="ECO:0000313" key="2">
    <source>
        <dbReference type="Proteomes" id="UP001595816"/>
    </source>
</evidence>
<reference evidence="2" key="1">
    <citation type="journal article" date="2019" name="Int. J. Syst. Evol. Microbiol.">
        <title>The Global Catalogue of Microorganisms (GCM) 10K type strain sequencing project: providing services to taxonomists for standard genome sequencing and annotation.</title>
        <authorList>
            <consortium name="The Broad Institute Genomics Platform"/>
            <consortium name="The Broad Institute Genome Sequencing Center for Infectious Disease"/>
            <person name="Wu L."/>
            <person name="Ma J."/>
        </authorList>
    </citation>
    <scope>NUCLEOTIDE SEQUENCE [LARGE SCALE GENOMIC DNA]</scope>
    <source>
        <strain evidence="2">CGMCC 4.7289</strain>
    </source>
</reference>
<gene>
    <name evidence="1" type="ORF">ACFOZ4_12140</name>
</gene>
<dbReference type="InterPro" id="IPR045629">
    <property type="entry name" value="DUF6232"/>
</dbReference>
<dbReference type="Proteomes" id="UP001595816">
    <property type="component" value="Unassembled WGS sequence"/>
</dbReference>
<proteinExistence type="predicted"/>
<dbReference type="Pfam" id="PF19744">
    <property type="entry name" value="DUF6232"/>
    <property type="match status" value="1"/>
</dbReference>
<sequence length="85" mass="10019">MPTYYRGPTAHVTHEVFLVRDPGAAFVISELRDVHVEVYRHRRPVYELRAVYYGRSICLFSTTDERLFGQIKRALIRALEHRDTV</sequence>
<organism evidence="1 2">
    <name type="scientific">Hamadaea flava</name>
    <dbReference type="NCBI Taxonomy" id="1742688"/>
    <lineage>
        <taxon>Bacteria</taxon>
        <taxon>Bacillati</taxon>
        <taxon>Actinomycetota</taxon>
        <taxon>Actinomycetes</taxon>
        <taxon>Micromonosporales</taxon>
        <taxon>Micromonosporaceae</taxon>
        <taxon>Hamadaea</taxon>
    </lineage>
</organism>
<accession>A0ABV8LNK4</accession>
<comment type="caution">
    <text evidence="1">The sequence shown here is derived from an EMBL/GenBank/DDBJ whole genome shotgun (WGS) entry which is preliminary data.</text>
</comment>
<evidence type="ECO:0000313" key="1">
    <source>
        <dbReference type="EMBL" id="MFC4131354.1"/>
    </source>
</evidence>
<protein>
    <submittedName>
        <fullName evidence="1">DUF6232 family protein</fullName>
    </submittedName>
</protein>
<keyword evidence="2" id="KW-1185">Reference proteome</keyword>
<name>A0ABV8LNK4_9ACTN</name>